<gene>
    <name evidence="2" type="ORF">C5O23_10025</name>
</gene>
<protein>
    <recommendedName>
        <fullName evidence="4">OmpA-like domain-containing protein</fullName>
    </recommendedName>
</protein>
<evidence type="ECO:0000313" key="2">
    <source>
        <dbReference type="EMBL" id="PWB01385.1"/>
    </source>
</evidence>
<dbReference type="EMBL" id="PUEC01000022">
    <property type="protein sequence ID" value="PWB01385.1"/>
    <property type="molecule type" value="Genomic_DNA"/>
</dbReference>
<accession>A0A2V1ING8</accession>
<name>A0A2V1ING8_9BACT</name>
<proteinExistence type="predicted"/>
<dbReference type="AlphaFoldDB" id="A0A2V1ING8"/>
<feature type="chain" id="PRO_5016173316" description="OmpA-like domain-containing protein" evidence="1">
    <location>
        <begin position="21"/>
        <end position="627"/>
    </location>
</feature>
<keyword evidence="1" id="KW-0732">Signal</keyword>
<evidence type="ECO:0000313" key="3">
    <source>
        <dbReference type="Proteomes" id="UP000244905"/>
    </source>
</evidence>
<evidence type="ECO:0000256" key="1">
    <source>
        <dbReference type="SAM" id="SignalP"/>
    </source>
</evidence>
<keyword evidence="3" id="KW-1185">Reference proteome</keyword>
<evidence type="ECO:0008006" key="4">
    <source>
        <dbReference type="Google" id="ProtNLM"/>
    </source>
</evidence>
<organism evidence="2 3">
    <name type="scientific">Duncaniella muris</name>
    <dbReference type="NCBI Taxonomy" id="2094150"/>
    <lineage>
        <taxon>Bacteria</taxon>
        <taxon>Pseudomonadati</taxon>
        <taxon>Bacteroidota</taxon>
        <taxon>Bacteroidia</taxon>
        <taxon>Bacteroidales</taxon>
        <taxon>Muribaculaceae</taxon>
        <taxon>Duncaniella</taxon>
    </lineage>
</organism>
<sequence>MYLLKLKTLKRLLYPALSLAALCPGFTAAAQAPSSYEDFDRQYKDYRTVYSDTTDTDLPTRTEVVKETNQPFGVVTNKFGKNWFVFATAGAHTFRGDYSGRGKFGGTISPDFGIGVGKWFTPGVGVKLEFIRSDSKGYTEYLTGHYGYGGIMQAPDGTPYRKMRTRWWDIGASVIFNLSRLIYGYEGADSPKLMNQFMLNAGIGGVHHMGYGHSHGSDNELSAHLELQYSRFFTRSKRFSLDFKLRALLYQTNFDLEYGQANHAANKWDSNLGADLGFTFYLGSKRARSWRMGATHTYTRDYRERQIREVRVKEGDPAKFTEITFYVFYPNNYSGRNDAPTIASSSVNAIDYLTGGIYTQRRFEDNGDVASRLVAGRTLKGLPTEDLPTEPADRDFAITSVPRGYEMGEGPISLSLAPSDMSDFRQSAGFYYAPIYGDQHLWHYRIDDATRSQKLLSEDNYYETQTFGLNAHKGLETIREYFDIDRSEYLVSLADIYAAVKSNQGHIAKHADQETVDDIRHIIENGVITGILVEGLATSQDNFTGPDAKQVGLDRNTTLSDNRATTVLNWLRESGKFDGVDSKTYRVNSFKNAVRGIGRVDDPSTRGIEAKMNRCVKVHLQYILPQK</sequence>
<dbReference type="Proteomes" id="UP000244905">
    <property type="component" value="Unassembled WGS sequence"/>
</dbReference>
<feature type="signal peptide" evidence="1">
    <location>
        <begin position="1"/>
        <end position="20"/>
    </location>
</feature>
<dbReference type="GeneID" id="82526677"/>
<dbReference type="RefSeq" id="WP_107032809.1">
    <property type="nucleotide sequence ID" value="NZ_CAPEJN010000005.1"/>
</dbReference>
<comment type="caution">
    <text evidence="2">The sequence shown here is derived from an EMBL/GenBank/DDBJ whole genome shotgun (WGS) entry which is preliminary data.</text>
</comment>
<reference evidence="3" key="1">
    <citation type="submission" date="2018-02" db="EMBL/GenBank/DDBJ databases">
        <authorList>
            <person name="Clavel T."/>
            <person name="Strowig T."/>
        </authorList>
    </citation>
    <scope>NUCLEOTIDE SEQUENCE [LARGE SCALE GENOMIC DNA]</scope>
    <source>
        <strain evidence="3">DSM 103720</strain>
    </source>
</reference>